<dbReference type="InterPro" id="IPR011042">
    <property type="entry name" value="6-blade_b-propeller_TolB-like"/>
</dbReference>
<reference evidence="1 2" key="1">
    <citation type="journal article" date="2019" name="Int. J. Syst. Evol. Microbiol.">
        <title>Capsulimonas corticalis gen. nov., sp. nov., an aerobic capsulated bacterium, of a novel bacterial order, Capsulimonadales ord. nov., of the class Armatimonadia of the phylum Armatimonadetes.</title>
        <authorList>
            <person name="Li J."/>
            <person name="Kudo C."/>
            <person name="Tonouchi A."/>
        </authorList>
    </citation>
    <scope>NUCLEOTIDE SEQUENCE [LARGE SCALE GENOMIC DNA]</scope>
    <source>
        <strain evidence="1 2">AX-7</strain>
    </source>
</reference>
<dbReference type="RefSeq" id="WP_125206079.1">
    <property type="nucleotide sequence ID" value="NZ_AP025739.1"/>
</dbReference>
<evidence type="ECO:0000313" key="2">
    <source>
        <dbReference type="Proteomes" id="UP000287394"/>
    </source>
</evidence>
<proteinExistence type="predicted"/>
<dbReference type="AlphaFoldDB" id="A0A402CYW6"/>
<dbReference type="KEGG" id="ccot:CCAX7_16480"/>
<name>A0A402CYW6_9BACT</name>
<dbReference type="Gene3D" id="2.120.10.30">
    <property type="entry name" value="TolB, C-terminal domain"/>
    <property type="match status" value="1"/>
</dbReference>
<dbReference type="Proteomes" id="UP000287394">
    <property type="component" value="Chromosome"/>
</dbReference>
<evidence type="ECO:0000313" key="1">
    <source>
        <dbReference type="EMBL" id="BDI29597.1"/>
    </source>
</evidence>
<keyword evidence="2" id="KW-1185">Reference proteome</keyword>
<accession>A0A402CYW6</accession>
<protein>
    <submittedName>
        <fullName evidence="1">Uncharacterized protein</fullName>
    </submittedName>
</protein>
<dbReference type="SUPFAM" id="SSF82171">
    <property type="entry name" value="DPP6 N-terminal domain-like"/>
    <property type="match status" value="1"/>
</dbReference>
<dbReference type="EMBL" id="AP025739">
    <property type="protein sequence ID" value="BDI29597.1"/>
    <property type="molecule type" value="Genomic_DNA"/>
</dbReference>
<dbReference type="OrthoDB" id="262125at2"/>
<sequence length="359" mass="39505">MASPTTAKRVIAGMFVLACPLIAIFCIIKPKTAPPEPSHIPLVAATRVSAAPQWAETPLSGNIPYQWYSQSSFLYCRYDHSLGAATVSRGEHDVTGAVLRSWQSIGGDLEDTGPTGPADWMLSPDRRWLLTYLGVPGKRRWAAISLDGKQRRTYPARFGFRPLVCWKGDSSGWVELFLGSAGPTAASYSVAANAPTPSLTPLATNHEGYYGRPVPLGGTIDNGIVIATWAEDERHRVPMHIIHPGSSSIPSVRTKVLLPRQADFMEIELSPDGRRLAWVFVVPNHRRHGLRLPFFKSSTPDIDQQLWVSDLDGGKMHRIAAGDSVSKEELTTIHFVRWLPDGKTLSFVDHDSIYTVTSE</sequence>
<gene>
    <name evidence="1" type="ORF">CCAX7_16480</name>
</gene>
<organism evidence="1 2">
    <name type="scientific">Capsulimonas corticalis</name>
    <dbReference type="NCBI Taxonomy" id="2219043"/>
    <lineage>
        <taxon>Bacteria</taxon>
        <taxon>Bacillati</taxon>
        <taxon>Armatimonadota</taxon>
        <taxon>Armatimonadia</taxon>
        <taxon>Capsulimonadales</taxon>
        <taxon>Capsulimonadaceae</taxon>
        <taxon>Capsulimonas</taxon>
    </lineage>
</organism>